<dbReference type="Gene3D" id="3.40.50.1820">
    <property type="entry name" value="alpha/beta hydrolase"/>
    <property type="match status" value="1"/>
</dbReference>
<dbReference type="PANTHER" id="PTHR11614">
    <property type="entry name" value="PHOSPHOLIPASE-RELATED"/>
    <property type="match status" value="1"/>
</dbReference>
<evidence type="ECO:0000313" key="3">
    <source>
        <dbReference type="Proteomes" id="UP000070544"/>
    </source>
</evidence>
<dbReference type="OrthoDB" id="408373at2759"/>
<dbReference type="Proteomes" id="UP000070544">
    <property type="component" value="Unassembled WGS sequence"/>
</dbReference>
<feature type="domain" description="Serine aminopeptidase S33" evidence="1">
    <location>
        <begin position="42"/>
        <end position="288"/>
    </location>
</feature>
<keyword evidence="2" id="KW-0378">Hydrolase</keyword>
<dbReference type="OMA" id="NDVSWTF"/>
<sequence>MHVAPYSTQHHWTRNTVPMAADSEMGWIYWQTWSRAGTGSGTPKADVLFVHGIKDYGGRQPNRGLRRIVDEGYRVHAIDLPGHGRSDGIHALFTMDELVRAVRLVEASIRAEYLDKPESRSSSGKVILWGASLGGLVLFLYTRSLLFSSISSSRQETLLILQAAALIANPEVLPPGWVISVGTYLVTTYPSLAPVPYAEANRGKNTSDPDAQLYFDRDPMAYTGRIRLGAGLALLGAFDQVAAGLGTERGIAVGPKDGDTSADLRVLFLHGDADRVAALSSTTSAYAAGAGAFVADPALASKVRIDAEKVVYTGGVQHDMPSEWTNDRMVSDVIEWMNIRVMKS</sequence>
<organism evidence="2 3">
    <name type="scientific">Gonapodya prolifera (strain JEL478)</name>
    <name type="common">Monoblepharis prolifera</name>
    <dbReference type="NCBI Taxonomy" id="1344416"/>
    <lineage>
        <taxon>Eukaryota</taxon>
        <taxon>Fungi</taxon>
        <taxon>Fungi incertae sedis</taxon>
        <taxon>Chytridiomycota</taxon>
        <taxon>Chytridiomycota incertae sedis</taxon>
        <taxon>Monoblepharidomycetes</taxon>
        <taxon>Monoblepharidales</taxon>
        <taxon>Gonapodyaceae</taxon>
        <taxon>Gonapodya</taxon>
    </lineage>
</organism>
<protein>
    <submittedName>
        <fullName evidence="2">Alpha/beta-hydrolase</fullName>
    </submittedName>
</protein>
<accession>A0A139AB01</accession>
<dbReference type="EMBL" id="KQ965776">
    <property type="protein sequence ID" value="KXS13645.1"/>
    <property type="molecule type" value="Genomic_DNA"/>
</dbReference>
<dbReference type="AlphaFoldDB" id="A0A139AB01"/>
<gene>
    <name evidence="2" type="ORF">M427DRAFT_136424</name>
</gene>
<dbReference type="GO" id="GO:0016787">
    <property type="term" value="F:hydrolase activity"/>
    <property type="evidence" value="ECO:0007669"/>
    <property type="project" value="UniProtKB-KW"/>
</dbReference>
<evidence type="ECO:0000313" key="2">
    <source>
        <dbReference type="EMBL" id="KXS13645.1"/>
    </source>
</evidence>
<keyword evidence="3" id="KW-1185">Reference proteome</keyword>
<dbReference type="InterPro" id="IPR051044">
    <property type="entry name" value="MAG_DAG_Lipase"/>
</dbReference>
<name>A0A139AB01_GONPJ</name>
<dbReference type="Pfam" id="PF12146">
    <property type="entry name" value="Hydrolase_4"/>
    <property type="match status" value="1"/>
</dbReference>
<dbReference type="InterPro" id="IPR029058">
    <property type="entry name" value="AB_hydrolase_fold"/>
</dbReference>
<dbReference type="SUPFAM" id="SSF53474">
    <property type="entry name" value="alpha/beta-Hydrolases"/>
    <property type="match status" value="1"/>
</dbReference>
<proteinExistence type="predicted"/>
<dbReference type="STRING" id="1344416.A0A139AB01"/>
<evidence type="ECO:0000259" key="1">
    <source>
        <dbReference type="Pfam" id="PF12146"/>
    </source>
</evidence>
<dbReference type="InterPro" id="IPR022742">
    <property type="entry name" value="Hydrolase_4"/>
</dbReference>
<reference evidence="2 3" key="1">
    <citation type="journal article" date="2015" name="Genome Biol. Evol.">
        <title>Phylogenomic analyses indicate that early fungi evolved digesting cell walls of algal ancestors of land plants.</title>
        <authorList>
            <person name="Chang Y."/>
            <person name="Wang S."/>
            <person name="Sekimoto S."/>
            <person name="Aerts A.L."/>
            <person name="Choi C."/>
            <person name="Clum A."/>
            <person name="LaButti K.M."/>
            <person name="Lindquist E.A."/>
            <person name="Yee Ngan C."/>
            <person name="Ohm R.A."/>
            <person name="Salamov A.A."/>
            <person name="Grigoriev I.V."/>
            <person name="Spatafora J.W."/>
            <person name="Berbee M.L."/>
        </authorList>
    </citation>
    <scope>NUCLEOTIDE SEQUENCE [LARGE SCALE GENOMIC DNA]</scope>
    <source>
        <strain evidence="2 3">JEL478</strain>
    </source>
</reference>